<evidence type="ECO:0000259" key="3">
    <source>
        <dbReference type="PROSITE" id="PS50211"/>
    </source>
</evidence>
<gene>
    <name evidence="4" type="ORF">M0813_18024</name>
</gene>
<feature type="region of interest" description="Disordered" evidence="1">
    <location>
        <begin position="437"/>
        <end position="465"/>
    </location>
</feature>
<feature type="region of interest" description="Disordered" evidence="1">
    <location>
        <begin position="786"/>
        <end position="814"/>
    </location>
</feature>
<comment type="caution">
    <text evidence="4">The sequence shown here is derived from an EMBL/GenBank/DDBJ whole genome shotgun (WGS) entry which is preliminary data.</text>
</comment>
<evidence type="ECO:0000313" key="5">
    <source>
        <dbReference type="Proteomes" id="UP001150062"/>
    </source>
</evidence>
<dbReference type="InterPro" id="IPR051696">
    <property type="entry name" value="DENN_Domain_GEFs"/>
</dbReference>
<sequence>MSTYLYEKILVSGIGDELFVIEPDEDKVNKFFYAMEMLYLPTIISTVASHKEPVKTPMIEKFIHPKGGLQLYSTPPKSFAHEFILTDVKGERLYGFTFTQYPAFSEQKYQSLISLFDNDKSEEKKIVFTVGTLPPTLYAARSLTLITKHPFRSTFVNLMIRFIQSLKSSVIFTKEIAERLAKILNRVPFPQQTRETQTKKKEINNKLSFLTEDTTNINKNTKKQETNENLKNRKIRQMKKKSLKRRPKIQISKNNYIKLPKINSKNRIPNTDIVFDTLFFSLSPTKILKFFFALLNECRVVVTSKCYSKIVDATESILVLLYPFNYPYTYIPILPYEFWNVIESPIPYFIGCHSSILEYEEVPDEVVVIDLDRNMVTSSLHIETPPKRILKRLLKSIKKYANIHNSNHIITKRKSLINKRPRAKSLSKLSSFRRGSYSSLSETDDQNISNSKKGNLTNNKNNKKKKNNNDQLFLLNKKIDIMKIRKAFVNFFLSLLWKYPTYVKYEEIEQTSEEDQFLLNTNDLFDSDNFLKNISEDILPYLKIFIKSQMFIYFLQESLNPKYKETFFSKELKKKSLRHYKRYLQFKMKKEKVTGFIQKQGKIRHGWKNRYFELENRELKYYHVINFFKKKQTKRFKGKIMIIPGKTKFLIPYKIDDFPTKYAFILKNENTEWKFCCENYPEFKKWIISIRAESFNDEEIQKIFKKLLRQGNVTKKCQDIHQKKTSSNLLHKCMSEKNISTRFIGSLVSEENFEIINHSDLQENLNNKTFNEKEKLHRHLFDSLDSQQFDSESDSDSSSSSSSSSSSDSSSSYLSPFYESDPVFEIDPNLKNDIEKIEKDIKKIENTNEDENECNSEEDPESESESKSNSTNSILTNINIKNSSTIGSKK</sequence>
<dbReference type="Pfam" id="PF02141">
    <property type="entry name" value="DENN"/>
    <property type="match status" value="1"/>
</dbReference>
<dbReference type="PANTHER" id="PTHR12296">
    <property type="entry name" value="DENN DOMAIN-CONTAINING PROTEIN 4"/>
    <property type="match status" value="1"/>
</dbReference>
<name>A0ABQ8YTI5_9EUKA</name>
<dbReference type="InterPro" id="IPR001194">
    <property type="entry name" value="cDENN_dom"/>
</dbReference>
<dbReference type="PROSITE" id="PS50211">
    <property type="entry name" value="DENN"/>
    <property type="match status" value="1"/>
</dbReference>
<proteinExistence type="predicted"/>
<reference evidence="4" key="1">
    <citation type="submission" date="2022-08" db="EMBL/GenBank/DDBJ databases">
        <title>Novel sulfate-reducing endosymbionts in the free-living metamonad Anaeramoeba.</title>
        <authorList>
            <person name="Jerlstrom-Hultqvist J."/>
            <person name="Cepicka I."/>
            <person name="Gallot-Lavallee L."/>
            <person name="Salas-Leiva D."/>
            <person name="Curtis B.A."/>
            <person name="Zahonova K."/>
            <person name="Pipaliya S."/>
            <person name="Dacks J."/>
            <person name="Roger A.J."/>
        </authorList>
    </citation>
    <scope>NUCLEOTIDE SEQUENCE</scope>
    <source>
        <strain evidence="4">Schooner1</strain>
    </source>
</reference>
<feature type="compositionally biased region" description="Low complexity" evidence="1">
    <location>
        <begin position="450"/>
        <end position="460"/>
    </location>
</feature>
<dbReference type="SUPFAM" id="SSF50729">
    <property type="entry name" value="PH domain-like"/>
    <property type="match status" value="1"/>
</dbReference>
<keyword evidence="5" id="KW-1185">Reference proteome</keyword>
<dbReference type="SMART" id="SM00233">
    <property type="entry name" value="PH"/>
    <property type="match status" value="1"/>
</dbReference>
<dbReference type="InterPro" id="IPR001849">
    <property type="entry name" value="PH_domain"/>
</dbReference>
<dbReference type="PANTHER" id="PTHR12296:SF21">
    <property type="entry name" value="DENN DOMAIN-CONTAINING PROTEIN 3"/>
    <property type="match status" value="1"/>
</dbReference>
<dbReference type="InterPro" id="IPR037516">
    <property type="entry name" value="Tripartite_DENN"/>
</dbReference>
<organism evidence="4 5">
    <name type="scientific">Anaeramoeba flamelloides</name>
    <dbReference type="NCBI Taxonomy" id="1746091"/>
    <lineage>
        <taxon>Eukaryota</taxon>
        <taxon>Metamonada</taxon>
        <taxon>Anaeramoebidae</taxon>
        <taxon>Anaeramoeba</taxon>
    </lineage>
</organism>
<dbReference type="SMART" id="SM00801">
    <property type="entry name" value="dDENN"/>
    <property type="match status" value="1"/>
</dbReference>
<feature type="compositionally biased region" description="Acidic residues" evidence="1">
    <location>
        <begin position="847"/>
        <end position="863"/>
    </location>
</feature>
<feature type="compositionally biased region" description="Low complexity" evidence="1">
    <location>
        <begin position="867"/>
        <end position="890"/>
    </location>
</feature>
<dbReference type="Pfam" id="PF00169">
    <property type="entry name" value="PH"/>
    <property type="match status" value="1"/>
</dbReference>
<protein>
    <submittedName>
        <fullName evidence="4">C-myc promoter binding protein</fullName>
    </submittedName>
</protein>
<evidence type="ECO:0000313" key="4">
    <source>
        <dbReference type="EMBL" id="KAJ6247928.1"/>
    </source>
</evidence>
<dbReference type="InterPro" id="IPR011993">
    <property type="entry name" value="PH-like_dom_sf"/>
</dbReference>
<dbReference type="Gene3D" id="3.30.450.200">
    <property type="match status" value="1"/>
</dbReference>
<dbReference type="SMART" id="SM00799">
    <property type="entry name" value="DENN"/>
    <property type="match status" value="1"/>
</dbReference>
<evidence type="ECO:0000256" key="1">
    <source>
        <dbReference type="SAM" id="MobiDB-lite"/>
    </source>
</evidence>
<accession>A0ABQ8YTI5</accession>
<dbReference type="Pfam" id="PF03455">
    <property type="entry name" value="dDENN"/>
    <property type="match status" value="1"/>
</dbReference>
<dbReference type="EMBL" id="JAOAOG010000119">
    <property type="protein sequence ID" value="KAJ6247928.1"/>
    <property type="molecule type" value="Genomic_DNA"/>
</dbReference>
<dbReference type="Gene3D" id="3.40.50.11500">
    <property type="match status" value="1"/>
</dbReference>
<feature type="domain" description="UDENN" evidence="3">
    <location>
        <begin position="16"/>
        <end position="565"/>
    </location>
</feature>
<feature type="domain" description="PH" evidence="2">
    <location>
        <begin position="590"/>
        <end position="695"/>
    </location>
</feature>
<feature type="region of interest" description="Disordered" evidence="1">
    <location>
        <begin position="842"/>
        <end position="890"/>
    </location>
</feature>
<dbReference type="PROSITE" id="PS50003">
    <property type="entry name" value="PH_DOMAIN"/>
    <property type="match status" value="1"/>
</dbReference>
<dbReference type="Proteomes" id="UP001150062">
    <property type="component" value="Unassembled WGS sequence"/>
</dbReference>
<dbReference type="Gene3D" id="2.30.29.30">
    <property type="entry name" value="Pleckstrin-homology domain (PH domain)/Phosphotyrosine-binding domain (PTB)"/>
    <property type="match status" value="1"/>
</dbReference>
<dbReference type="InterPro" id="IPR005112">
    <property type="entry name" value="dDENN_dom"/>
</dbReference>
<dbReference type="InterPro" id="IPR043153">
    <property type="entry name" value="DENN_C"/>
</dbReference>
<evidence type="ECO:0000259" key="2">
    <source>
        <dbReference type="PROSITE" id="PS50003"/>
    </source>
</evidence>